<keyword evidence="1" id="KW-0479">Metal-binding</keyword>
<keyword evidence="3" id="KW-0862">Zinc</keyword>
<keyword evidence="4" id="KW-0805">Transcription regulation</keyword>
<evidence type="ECO:0000256" key="8">
    <source>
        <dbReference type="SAM" id="Coils"/>
    </source>
</evidence>
<evidence type="ECO:0000313" key="13">
    <source>
        <dbReference type="EMBL" id="SSD59348.1"/>
    </source>
</evidence>
<dbReference type="FunFam" id="1.10.10.10:FF:000020">
    <property type="entry name" value="SWI/SNF complex subunit SMARCC2 isoform c"/>
    <property type="match status" value="1"/>
</dbReference>
<evidence type="ECO:0000259" key="12">
    <source>
        <dbReference type="PROSITE" id="PS51293"/>
    </source>
</evidence>
<dbReference type="InterPro" id="IPR036388">
    <property type="entry name" value="WH-like_DNA-bd_sf"/>
</dbReference>
<evidence type="ECO:0000259" key="11">
    <source>
        <dbReference type="PROSITE" id="PS50934"/>
    </source>
</evidence>
<dbReference type="InterPro" id="IPR017884">
    <property type="entry name" value="SANT_dom"/>
</dbReference>
<dbReference type="GO" id="GO:0006355">
    <property type="term" value="P:regulation of DNA-templated transcription"/>
    <property type="evidence" value="ECO:0007669"/>
    <property type="project" value="UniProtKB-ARBA"/>
</dbReference>
<dbReference type="GO" id="GO:0006338">
    <property type="term" value="P:chromatin remodeling"/>
    <property type="evidence" value="ECO:0007669"/>
    <property type="project" value="UniProtKB-ARBA"/>
</dbReference>
<dbReference type="FunFam" id="1.10.10.60:FF:000014">
    <property type="entry name" value="SWI/SNF complex subunit SMARCC2 isoform C"/>
    <property type="match status" value="1"/>
</dbReference>
<dbReference type="Gene3D" id="1.10.10.60">
    <property type="entry name" value="Homeodomain-like"/>
    <property type="match status" value="1"/>
</dbReference>
<dbReference type="PANTHER" id="PTHR15381">
    <property type="entry name" value="CHONDROITIN SULFATE PROTEOGLYCAN 5 -RELATED"/>
    <property type="match status" value="1"/>
</dbReference>
<evidence type="ECO:0000256" key="2">
    <source>
        <dbReference type="ARBA" id="ARBA00022771"/>
    </source>
</evidence>
<comment type="similarity">
    <text evidence="7">Belongs to the SMARCC family.</text>
</comment>
<evidence type="ECO:0000256" key="5">
    <source>
        <dbReference type="ARBA" id="ARBA00023163"/>
    </source>
</evidence>
<reference evidence="14" key="1">
    <citation type="submission" date="2018-06" db="EMBL/GenBank/DDBJ databases">
        <authorList>
            <person name="Guldener U."/>
        </authorList>
    </citation>
    <scope>NUCLEOTIDE SEQUENCE [LARGE SCALE GENOMIC DNA]</scope>
    <source>
        <strain evidence="14">UTAD17</strain>
    </source>
</reference>
<evidence type="ECO:0000256" key="1">
    <source>
        <dbReference type="ARBA" id="ARBA00022723"/>
    </source>
</evidence>
<sequence>MSQETTQNNIPSVEQETNKNDSTIDNNKNETFTTRNENTTDKTEEISSTDVNASKENTDADFNATVATDTLPAQQVPKPDYESEAAKLEQRAVKFLATQAHPIILPSFAAWFDISLIHDIERNYFPEFFNNKNSYNNGSSIFKTSKIYKDVRDFIVNTYRLNPLEYLTITAVRRNLAMDVGSIVKIHQFLEKWGIINYQIDPKTKPSLVGPHFTGHFQILLDTPTGLKPYIRKDEFATDNDDSTAISHPINLSLKKTVYSNVSEFNGLDSQVQHFRKYICHSCGNEAVKIHYHNLRSRSENLCSKCFKEGHFSNHFHSSDFIKLDNNINVKNHATWSDQEVLLLLEGIDMFSANWEKIARHTGRSKEDCVLKFIELPVEDEYINKLLPPKKKQTSITSNSLEEAVKLLIENLNDENKNKIIKNSNELSTKYLNESQAIAQELVYNKLQQLDTKMEKINGLEETMLTLKTKYINVLTELQSDKVALLNDVETLNQKLKSLNIDNVELLKLKSVREAEMKALKAQHAKKVNLDKQENEDGNDEDNSAKLVVKSISLEAPQAYKAWSL</sequence>
<feature type="compositionally biased region" description="Polar residues" evidence="9">
    <location>
        <begin position="46"/>
        <end position="55"/>
    </location>
</feature>
<dbReference type="InterPro" id="IPR001005">
    <property type="entry name" value="SANT/Myb"/>
</dbReference>
<dbReference type="EMBL" id="UFAJ01000128">
    <property type="protein sequence ID" value="SSD59348.1"/>
    <property type="molecule type" value="Genomic_DNA"/>
</dbReference>
<feature type="domain" description="SANT" evidence="12">
    <location>
        <begin position="336"/>
        <end position="381"/>
    </location>
</feature>
<keyword evidence="6" id="KW-0539">Nucleus</keyword>
<organism evidence="13 14">
    <name type="scientific">Saccharomycodes ludwigii</name>
    <dbReference type="NCBI Taxonomy" id="36035"/>
    <lineage>
        <taxon>Eukaryota</taxon>
        <taxon>Fungi</taxon>
        <taxon>Dikarya</taxon>
        <taxon>Ascomycota</taxon>
        <taxon>Saccharomycotina</taxon>
        <taxon>Saccharomycetes</taxon>
        <taxon>Saccharomycodales</taxon>
        <taxon>Saccharomycodaceae</taxon>
        <taxon>Saccharomycodes</taxon>
    </lineage>
</organism>
<feature type="compositionally biased region" description="Polar residues" evidence="9">
    <location>
        <begin position="1"/>
        <end position="25"/>
    </location>
</feature>
<dbReference type="PROSITE" id="PS51293">
    <property type="entry name" value="SANT"/>
    <property type="match status" value="1"/>
</dbReference>
<dbReference type="InterPro" id="IPR000433">
    <property type="entry name" value="Znf_ZZ"/>
</dbReference>
<dbReference type="Pfam" id="PF00249">
    <property type="entry name" value="Myb_DNA-binding"/>
    <property type="match status" value="1"/>
</dbReference>
<dbReference type="Gene3D" id="1.10.10.10">
    <property type="entry name" value="Winged helix-like DNA-binding domain superfamily/Winged helix DNA-binding domain"/>
    <property type="match status" value="1"/>
</dbReference>
<protein>
    <submittedName>
        <fullName evidence="13">Related to Chromatin structure-remodeling complex protein RSC8</fullName>
    </submittedName>
</protein>
<dbReference type="GO" id="GO:0048858">
    <property type="term" value="P:cell projection morphogenesis"/>
    <property type="evidence" value="ECO:0007669"/>
    <property type="project" value="TreeGrafter"/>
</dbReference>
<dbReference type="GO" id="GO:0008270">
    <property type="term" value="F:zinc ion binding"/>
    <property type="evidence" value="ECO:0007669"/>
    <property type="project" value="UniProtKB-KW"/>
</dbReference>
<dbReference type="SMART" id="SM00291">
    <property type="entry name" value="ZnF_ZZ"/>
    <property type="match status" value="1"/>
</dbReference>
<name>A0A376B3T8_9ASCO</name>
<dbReference type="InterPro" id="IPR007526">
    <property type="entry name" value="SWIRM"/>
</dbReference>
<feature type="region of interest" description="Disordered" evidence="9">
    <location>
        <begin position="1"/>
        <end position="59"/>
    </location>
</feature>
<dbReference type="InterPro" id="IPR009057">
    <property type="entry name" value="Homeodomain-like_sf"/>
</dbReference>
<keyword evidence="5" id="KW-0804">Transcription</keyword>
<evidence type="ECO:0000259" key="10">
    <source>
        <dbReference type="PROSITE" id="PS50090"/>
    </source>
</evidence>
<dbReference type="GO" id="GO:0016514">
    <property type="term" value="C:SWI/SNF complex"/>
    <property type="evidence" value="ECO:0007669"/>
    <property type="project" value="UniProtKB-ARBA"/>
</dbReference>
<dbReference type="PROSITE" id="PS50090">
    <property type="entry name" value="MYB_LIKE"/>
    <property type="match status" value="1"/>
</dbReference>
<dbReference type="SUPFAM" id="SSF46689">
    <property type="entry name" value="Homeodomain-like"/>
    <property type="match status" value="2"/>
</dbReference>
<feature type="domain" description="Myb-like" evidence="10">
    <location>
        <begin position="336"/>
        <end position="377"/>
    </location>
</feature>
<evidence type="ECO:0000313" key="14">
    <source>
        <dbReference type="Proteomes" id="UP000262825"/>
    </source>
</evidence>
<dbReference type="AlphaFoldDB" id="A0A376B3T8"/>
<dbReference type="Pfam" id="PF00569">
    <property type="entry name" value="ZZ"/>
    <property type="match status" value="1"/>
</dbReference>
<feature type="domain" description="SWIRM" evidence="11">
    <location>
        <begin position="103"/>
        <end position="207"/>
    </location>
</feature>
<dbReference type="PROSITE" id="PS50934">
    <property type="entry name" value="SWIRM"/>
    <property type="match status" value="1"/>
</dbReference>
<evidence type="ECO:0000256" key="9">
    <source>
        <dbReference type="SAM" id="MobiDB-lite"/>
    </source>
</evidence>
<evidence type="ECO:0000256" key="7">
    <source>
        <dbReference type="ARBA" id="ARBA00049655"/>
    </source>
</evidence>
<dbReference type="CDD" id="cd00167">
    <property type="entry name" value="SANT"/>
    <property type="match status" value="1"/>
</dbReference>
<accession>A0A376B3T8</accession>
<proteinExistence type="inferred from homology"/>
<keyword evidence="14" id="KW-1185">Reference proteome</keyword>
<dbReference type="CDD" id="cd02336">
    <property type="entry name" value="ZZ_RSC8"/>
    <property type="match status" value="1"/>
</dbReference>
<dbReference type="SMART" id="SM00717">
    <property type="entry name" value="SANT"/>
    <property type="match status" value="1"/>
</dbReference>
<feature type="coiled-coil region" evidence="8">
    <location>
        <begin position="475"/>
        <end position="509"/>
    </location>
</feature>
<dbReference type="Proteomes" id="UP000262825">
    <property type="component" value="Unassembled WGS sequence"/>
</dbReference>
<evidence type="ECO:0000256" key="4">
    <source>
        <dbReference type="ARBA" id="ARBA00023015"/>
    </source>
</evidence>
<evidence type="ECO:0000256" key="6">
    <source>
        <dbReference type="ARBA" id="ARBA00023242"/>
    </source>
</evidence>
<keyword evidence="8" id="KW-0175">Coiled coil</keyword>
<dbReference type="VEuPathDB" id="FungiDB:SCODWIG_01109"/>
<keyword evidence="2" id="KW-0863">Zinc-finger</keyword>
<dbReference type="PANTHER" id="PTHR15381:SF1">
    <property type="entry name" value="CHONDROITIN SULFATE PROTEOGLYCAN 5"/>
    <property type="match status" value="1"/>
</dbReference>
<evidence type="ECO:0000256" key="3">
    <source>
        <dbReference type="ARBA" id="ARBA00022833"/>
    </source>
</evidence>
<dbReference type="InterPro" id="IPR041984">
    <property type="entry name" value="Rsc8/Ssr1/Ssr2_ZZ"/>
</dbReference>
<gene>
    <name evidence="13" type="ORF">SCODWIG_01109</name>
</gene>
<dbReference type="Pfam" id="PF04433">
    <property type="entry name" value="SWIRM"/>
    <property type="match status" value="1"/>
</dbReference>